<sequence length="107" mass="11873">MDCAAISLNKQDLEGKKSSVFWPFRPSASTGVPQREARNQNRVQSILGEVYGCVECLFFLQFTIIHCHWSSAALICSINHVLNCPQLCNTPFTLAQPLLPVSGRNAH</sequence>
<dbReference type="AlphaFoldDB" id="A0ABD3KPM0"/>
<proteinExistence type="predicted"/>
<protein>
    <submittedName>
        <fullName evidence="1">Uncharacterized protein</fullName>
    </submittedName>
</protein>
<dbReference type="EMBL" id="JBJKBG010000004">
    <property type="protein sequence ID" value="KAL3741766.1"/>
    <property type="molecule type" value="Genomic_DNA"/>
</dbReference>
<keyword evidence="2" id="KW-1185">Reference proteome</keyword>
<dbReference type="Proteomes" id="UP001634007">
    <property type="component" value="Unassembled WGS sequence"/>
</dbReference>
<organism evidence="1 2">
    <name type="scientific">Eucalyptus globulus</name>
    <name type="common">Tasmanian blue gum</name>
    <dbReference type="NCBI Taxonomy" id="34317"/>
    <lineage>
        <taxon>Eukaryota</taxon>
        <taxon>Viridiplantae</taxon>
        <taxon>Streptophyta</taxon>
        <taxon>Embryophyta</taxon>
        <taxon>Tracheophyta</taxon>
        <taxon>Spermatophyta</taxon>
        <taxon>Magnoliopsida</taxon>
        <taxon>eudicotyledons</taxon>
        <taxon>Gunneridae</taxon>
        <taxon>Pentapetalae</taxon>
        <taxon>rosids</taxon>
        <taxon>malvids</taxon>
        <taxon>Myrtales</taxon>
        <taxon>Myrtaceae</taxon>
        <taxon>Myrtoideae</taxon>
        <taxon>Eucalypteae</taxon>
        <taxon>Eucalyptus</taxon>
    </lineage>
</organism>
<gene>
    <name evidence="1" type="ORF">ACJRO7_017266</name>
</gene>
<reference evidence="1 2" key="1">
    <citation type="submission" date="2024-11" db="EMBL/GenBank/DDBJ databases">
        <title>Chromosome-level genome assembly of Eucalyptus globulus Labill. provides insights into its genome evolution.</title>
        <authorList>
            <person name="Li X."/>
        </authorList>
    </citation>
    <scope>NUCLEOTIDE SEQUENCE [LARGE SCALE GENOMIC DNA]</scope>
    <source>
        <strain evidence="1">CL2024</strain>
        <tissue evidence="1">Fresh tender leaves</tissue>
    </source>
</reference>
<accession>A0ABD3KPM0</accession>
<name>A0ABD3KPM0_EUCGL</name>
<comment type="caution">
    <text evidence="1">The sequence shown here is derived from an EMBL/GenBank/DDBJ whole genome shotgun (WGS) entry which is preliminary data.</text>
</comment>
<evidence type="ECO:0000313" key="2">
    <source>
        <dbReference type="Proteomes" id="UP001634007"/>
    </source>
</evidence>
<evidence type="ECO:0000313" key="1">
    <source>
        <dbReference type="EMBL" id="KAL3741766.1"/>
    </source>
</evidence>